<dbReference type="GO" id="GO:0006351">
    <property type="term" value="P:DNA-templated transcription"/>
    <property type="evidence" value="ECO:0007669"/>
    <property type="project" value="UniProtKB-UniRule"/>
</dbReference>
<keyword evidence="1 3" id="KW-0240">DNA-directed RNA polymerase</keyword>
<dbReference type="Gene3D" id="3.30.1360.10">
    <property type="entry name" value="RNA polymerase, RBP11-like subunit"/>
    <property type="match status" value="1"/>
</dbReference>
<dbReference type="InterPro" id="IPR022905">
    <property type="entry name" value="Rpo11-like"/>
</dbReference>
<comment type="function">
    <text evidence="3">DNA-dependent RNA polymerase (RNAP) catalyzes the transcription of DNA into RNA using the four ribonucleoside triphosphates as substrates.</text>
</comment>
<proteinExistence type="inferred from homology"/>
<comment type="catalytic activity">
    <reaction evidence="3">
        <text>RNA(n) + a ribonucleoside 5'-triphosphate = RNA(n+1) + diphosphate</text>
        <dbReference type="Rhea" id="RHEA:21248"/>
        <dbReference type="Rhea" id="RHEA-COMP:14527"/>
        <dbReference type="Rhea" id="RHEA-COMP:17342"/>
        <dbReference type="ChEBI" id="CHEBI:33019"/>
        <dbReference type="ChEBI" id="CHEBI:61557"/>
        <dbReference type="ChEBI" id="CHEBI:140395"/>
        <dbReference type="EC" id="2.7.7.6"/>
    </reaction>
</comment>
<dbReference type="GO" id="GO:0000428">
    <property type="term" value="C:DNA-directed RNA polymerase complex"/>
    <property type="evidence" value="ECO:0007669"/>
    <property type="project" value="UniProtKB-KW"/>
</dbReference>
<comment type="subcellular location">
    <subcellularLocation>
        <location evidence="3">Cytoplasm</location>
    </subcellularLocation>
</comment>
<organism evidence="6 7">
    <name type="scientific">Candidatus Nitrosocaldus cavascurensis</name>
    <dbReference type="NCBI Taxonomy" id="2058097"/>
    <lineage>
        <taxon>Archaea</taxon>
        <taxon>Nitrososphaerota</taxon>
        <taxon>Nitrososphaeria</taxon>
        <taxon>Candidatus Nitrosocaldales</taxon>
        <taxon>Candidatus Nitrosocaldaceae</taxon>
        <taxon>Candidatus Nitrosocaldus</taxon>
    </lineage>
</organism>
<comment type="similarity">
    <text evidence="3">Belongs to the archaeal Rpo11/eukaryotic RPB11/RPC19 RNA polymerase subunit family.</text>
</comment>
<protein>
    <recommendedName>
        <fullName evidence="3">DNA-directed RNA polymerase subunit Rpo11</fullName>
        <ecNumber evidence="3">2.7.7.6</ecNumber>
    </recommendedName>
    <alternativeName>
        <fullName evidence="3">DNA-directed RNA polymerase subunit L</fullName>
    </alternativeName>
</protein>
<dbReference type="AlphaFoldDB" id="A0A2K5AT74"/>
<keyword evidence="7" id="KW-1185">Reference proteome</keyword>
<evidence type="ECO:0000313" key="6">
    <source>
        <dbReference type="EMBL" id="SPC34848.1"/>
    </source>
</evidence>
<dbReference type="Pfam" id="PF13656">
    <property type="entry name" value="RNA_pol_L_2"/>
    <property type="match status" value="1"/>
</dbReference>
<accession>A0A2K5AT74</accession>
<dbReference type="SUPFAM" id="SSF55257">
    <property type="entry name" value="RBP11-like subunits of RNA polymerase"/>
    <property type="match status" value="1"/>
</dbReference>
<evidence type="ECO:0000256" key="4">
    <source>
        <dbReference type="SAM" id="MobiDB-lite"/>
    </source>
</evidence>
<feature type="region of interest" description="Disordered" evidence="4">
    <location>
        <begin position="93"/>
        <end position="114"/>
    </location>
</feature>
<keyword evidence="3" id="KW-0963">Cytoplasm</keyword>
<dbReference type="KEGG" id="ncv:NCAV_1685"/>
<sequence length="114" mass="12593">MFMMEVSLIERDEKGVTIKVKEEDISVLNILQYEIAKYKSVDIVGVAQRHYLIPEYEFRVSMKHAGDDPFKVVAEAVGSALNVVRSMKEEASSIVSSSSSNSSDSSRSNSNGSK</sequence>
<comment type="subunit">
    <text evidence="3">Part of the RNA polymerase complex.</text>
</comment>
<dbReference type="GO" id="GO:0005737">
    <property type="term" value="C:cytoplasm"/>
    <property type="evidence" value="ECO:0007669"/>
    <property type="project" value="UniProtKB-SubCell"/>
</dbReference>
<evidence type="ECO:0000259" key="5">
    <source>
        <dbReference type="Pfam" id="PF13656"/>
    </source>
</evidence>
<name>A0A2K5AT74_9ARCH</name>
<feature type="domain" description="DNA-directed RNA polymerase RBP11-like dimerisation" evidence="5">
    <location>
        <begin position="16"/>
        <end position="89"/>
    </location>
</feature>
<keyword evidence="3" id="KW-0808">Transferase</keyword>
<gene>
    <name evidence="3" type="primary">rpo11</name>
    <name evidence="3" type="synonym">rpoL</name>
    <name evidence="6" type="ORF">NCAV_1685</name>
</gene>
<dbReference type="HAMAP" id="MF_00261">
    <property type="entry name" value="RNApol_arch_Rpo11"/>
    <property type="match status" value="1"/>
</dbReference>
<dbReference type="Proteomes" id="UP000236248">
    <property type="component" value="Chromosome NCAV"/>
</dbReference>
<dbReference type="GO" id="GO:0003899">
    <property type="term" value="F:DNA-directed RNA polymerase activity"/>
    <property type="evidence" value="ECO:0007669"/>
    <property type="project" value="UniProtKB-UniRule"/>
</dbReference>
<dbReference type="GO" id="GO:0046983">
    <property type="term" value="F:protein dimerization activity"/>
    <property type="evidence" value="ECO:0007669"/>
    <property type="project" value="InterPro"/>
</dbReference>
<dbReference type="InterPro" id="IPR036603">
    <property type="entry name" value="RBP11-like"/>
</dbReference>
<dbReference type="EMBL" id="LT981265">
    <property type="protein sequence ID" value="SPC34848.1"/>
    <property type="molecule type" value="Genomic_DNA"/>
</dbReference>
<dbReference type="InterPro" id="IPR009025">
    <property type="entry name" value="RBP11-like_dimer"/>
</dbReference>
<evidence type="ECO:0000256" key="3">
    <source>
        <dbReference type="HAMAP-Rule" id="MF_00261"/>
    </source>
</evidence>
<evidence type="ECO:0000313" key="7">
    <source>
        <dbReference type="Proteomes" id="UP000236248"/>
    </source>
</evidence>
<keyword evidence="2 3" id="KW-0804">Transcription</keyword>
<dbReference type="EC" id="2.7.7.6" evidence="3"/>
<keyword evidence="3" id="KW-0548">Nucleotidyltransferase</keyword>
<evidence type="ECO:0000256" key="1">
    <source>
        <dbReference type="ARBA" id="ARBA00022478"/>
    </source>
</evidence>
<reference evidence="7" key="1">
    <citation type="submission" date="2018-01" db="EMBL/GenBank/DDBJ databases">
        <authorList>
            <person name="Kerou L M."/>
        </authorList>
    </citation>
    <scope>NUCLEOTIDE SEQUENCE [LARGE SCALE GENOMIC DNA]</scope>
    <source>
        <strain evidence="7">SCU2</strain>
    </source>
</reference>
<evidence type="ECO:0000256" key="2">
    <source>
        <dbReference type="ARBA" id="ARBA00023163"/>
    </source>
</evidence>